<evidence type="ECO:0000313" key="3">
    <source>
        <dbReference type="Proteomes" id="UP001217083"/>
    </source>
</evidence>
<proteinExistence type="predicted"/>
<dbReference type="RefSeq" id="WP_275648806.1">
    <property type="nucleotide sequence ID" value="NZ_JARFVA010000002.1"/>
</dbReference>
<keyword evidence="3" id="KW-1185">Reference proteome</keyword>
<protein>
    <submittedName>
        <fullName evidence="2">Uncharacterized protein</fullName>
    </submittedName>
</protein>
<dbReference type="Proteomes" id="UP001217083">
    <property type="component" value="Unassembled WGS sequence"/>
</dbReference>
<accession>A0ABT5XLJ5</accession>
<evidence type="ECO:0000256" key="1">
    <source>
        <dbReference type="SAM" id="MobiDB-lite"/>
    </source>
</evidence>
<evidence type="ECO:0000313" key="2">
    <source>
        <dbReference type="EMBL" id="MDF0706763.1"/>
    </source>
</evidence>
<dbReference type="PROSITE" id="PS51257">
    <property type="entry name" value="PROKAR_LIPOPROTEIN"/>
    <property type="match status" value="1"/>
</dbReference>
<feature type="compositionally biased region" description="Acidic residues" evidence="1">
    <location>
        <begin position="32"/>
        <end position="44"/>
    </location>
</feature>
<name>A0ABT5XLJ5_9FLAO</name>
<reference evidence="2 3" key="1">
    <citation type="submission" date="2023-03" db="EMBL/GenBank/DDBJ databases">
        <title>Muricauda XX sp. nov. and Muricauda XXX sp. nov., two novel species isolated from Okinawa Trough.</title>
        <authorList>
            <person name="Cao W."/>
            <person name="Deng X."/>
        </authorList>
    </citation>
    <scope>NUCLEOTIDE SEQUENCE [LARGE SCALE GENOMIC DNA]</scope>
    <source>
        <strain evidence="2 3">81s02</strain>
    </source>
</reference>
<feature type="region of interest" description="Disordered" evidence="1">
    <location>
        <begin position="19"/>
        <end position="44"/>
    </location>
</feature>
<organism evidence="2 3">
    <name type="scientific">Flagellimonas okinawensis</name>
    <dbReference type="NCBI Taxonomy" id="3031324"/>
    <lineage>
        <taxon>Bacteria</taxon>
        <taxon>Pseudomonadati</taxon>
        <taxon>Bacteroidota</taxon>
        <taxon>Flavobacteriia</taxon>
        <taxon>Flavobacteriales</taxon>
        <taxon>Flavobacteriaceae</taxon>
        <taxon>Flagellimonas</taxon>
    </lineage>
</organism>
<comment type="caution">
    <text evidence="2">The sequence shown here is derived from an EMBL/GenBank/DDBJ whole genome shotgun (WGS) entry which is preliminary data.</text>
</comment>
<gene>
    <name evidence="2" type="ORF">PY091_06005</name>
</gene>
<sequence>MKNLFPILLGILLFGFGCSSEEPQQPDPNPSGEEEPTNENPQEQEPEMVTYFTFEPFLPTSETDDWIIIHDSDGNLLDYMPYEYDDVLEFQILEGNDMPNDLTITLFRYEGILEGHIQHFIKSYPEIPAGSIWKQTSDPQNINGHTRADATGSFNITTTNLVSPKYQTISDKNGPIMTRSGPDMEGYITDETFNNVPIYTENEFFYSIYDSEDELKYHVIEEAYDGDDIVVDYSEFKPYDSILEVEIPDHPSYFVLCIISAFESDQPINFTGGKSLSFIISEIAAPNPLKIGFLDTYNKYHCIFNFNNEEYAYNYIKYGDKPNAITIPDTPTITVEDSSISNYRFETNLDYRMKDVFWEVSEGENFVDLIKTTWNVYSSPEFVGPIGEIPDEIQETYPDLRINDLMLKSTMLHLDFISYPELIQEEFVNPDLKTYYRSRETLQFKH</sequence>
<dbReference type="EMBL" id="JARFVA010000002">
    <property type="protein sequence ID" value="MDF0706763.1"/>
    <property type="molecule type" value="Genomic_DNA"/>
</dbReference>